<sequence>MGSSHKNSGNHSKTRQRKLHKISGVKLGGFYENQDNTPADTKASILVGDSKSAIADRLGRLIKIHFNKNGYFEGSRTENARKYAQALFGLELRSICLATLDRVLSLESQRAKGFGSNRAHRHPYSQMAAVRRPSLSRSGSGDDGILSRISDYAIVRKGKGAACDAAYVAKRLLKSTGKAAWIAATTFIVLGIPLIIEMDREAQLNEAELQQASLLGGAAPGQPAFMAPPK</sequence>
<reference evidence="2" key="2">
    <citation type="journal article" date="2024" name="Plant">
        <title>Genomic evolution and insights into agronomic trait innovations of Sesamum species.</title>
        <authorList>
            <person name="Miao H."/>
            <person name="Wang L."/>
            <person name="Qu L."/>
            <person name="Liu H."/>
            <person name="Sun Y."/>
            <person name="Le M."/>
            <person name="Wang Q."/>
            <person name="Wei S."/>
            <person name="Zheng Y."/>
            <person name="Lin W."/>
            <person name="Duan Y."/>
            <person name="Cao H."/>
            <person name="Xiong S."/>
            <person name="Wang X."/>
            <person name="Wei L."/>
            <person name="Li C."/>
            <person name="Ma Q."/>
            <person name="Ju M."/>
            <person name="Zhao R."/>
            <person name="Li G."/>
            <person name="Mu C."/>
            <person name="Tian Q."/>
            <person name="Mei H."/>
            <person name="Zhang T."/>
            <person name="Gao T."/>
            <person name="Zhang H."/>
        </authorList>
    </citation>
    <scope>NUCLEOTIDE SEQUENCE</scope>
    <source>
        <strain evidence="2">G02</strain>
    </source>
</reference>
<keyword evidence="2" id="KW-0675">Receptor</keyword>
<dbReference type="EMBL" id="JACGWJ010000010">
    <property type="protein sequence ID" value="KAL0392670.1"/>
    <property type="molecule type" value="Genomic_DNA"/>
</dbReference>
<dbReference type="PANTHER" id="PTHR46867">
    <property type="entry name" value="MITOCHONDRIAL IMPORT RECEPTOR SUBUNIT TOM9-2"/>
    <property type="match status" value="1"/>
</dbReference>
<keyword evidence="1" id="KW-1133">Transmembrane helix</keyword>
<keyword evidence="1" id="KW-0812">Transmembrane</keyword>
<proteinExistence type="predicted"/>
<protein>
    <submittedName>
        <fullName evidence="2">Mitochondrial import receptor subunit TOM9-2</fullName>
    </submittedName>
</protein>
<evidence type="ECO:0000313" key="2">
    <source>
        <dbReference type="EMBL" id="KAL0392670.1"/>
    </source>
</evidence>
<reference evidence="2" key="1">
    <citation type="submission" date="2020-06" db="EMBL/GenBank/DDBJ databases">
        <authorList>
            <person name="Li T."/>
            <person name="Hu X."/>
            <person name="Zhang T."/>
            <person name="Song X."/>
            <person name="Zhang H."/>
            <person name="Dai N."/>
            <person name="Sheng W."/>
            <person name="Hou X."/>
            <person name="Wei L."/>
        </authorList>
    </citation>
    <scope>NUCLEOTIDE SEQUENCE</scope>
    <source>
        <strain evidence="2">G02</strain>
        <tissue evidence="2">Leaf</tissue>
    </source>
</reference>
<accession>A0AAW2SKP5</accession>
<feature type="transmembrane region" description="Helical" evidence="1">
    <location>
        <begin position="179"/>
        <end position="196"/>
    </location>
</feature>
<comment type="caution">
    <text evidence="2">The sequence shown here is derived from an EMBL/GenBank/DDBJ whole genome shotgun (WGS) entry which is preliminary data.</text>
</comment>
<dbReference type="CDD" id="cd22884">
    <property type="entry name" value="TOM22"/>
    <property type="match status" value="1"/>
</dbReference>
<dbReference type="AlphaFoldDB" id="A0AAW2SKP5"/>
<keyword evidence="1" id="KW-0472">Membrane</keyword>
<dbReference type="PANTHER" id="PTHR46867:SF4">
    <property type="entry name" value="MITOCHONDRIAL IMPORT RECEPTOR SUBUNIT TOM9-2"/>
    <property type="match status" value="1"/>
</dbReference>
<gene>
    <name evidence="2" type="ORF">Sradi_2489800</name>
</gene>
<name>A0AAW2SKP5_SESRA</name>
<evidence type="ECO:0000256" key="1">
    <source>
        <dbReference type="SAM" id="Phobius"/>
    </source>
</evidence>
<organism evidence="2">
    <name type="scientific">Sesamum radiatum</name>
    <name type="common">Black benniseed</name>
    <dbReference type="NCBI Taxonomy" id="300843"/>
    <lineage>
        <taxon>Eukaryota</taxon>
        <taxon>Viridiplantae</taxon>
        <taxon>Streptophyta</taxon>
        <taxon>Embryophyta</taxon>
        <taxon>Tracheophyta</taxon>
        <taxon>Spermatophyta</taxon>
        <taxon>Magnoliopsida</taxon>
        <taxon>eudicotyledons</taxon>
        <taxon>Gunneridae</taxon>
        <taxon>Pentapetalae</taxon>
        <taxon>asterids</taxon>
        <taxon>lamiids</taxon>
        <taxon>Lamiales</taxon>
        <taxon>Pedaliaceae</taxon>
        <taxon>Sesamum</taxon>
    </lineage>
</organism>
<dbReference type="InterPro" id="IPR017411">
    <property type="entry name" value="Tom22_pln"/>
</dbReference>